<dbReference type="GO" id="GO:0004497">
    <property type="term" value="F:monooxygenase activity"/>
    <property type="evidence" value="ECO:0007669"/>
    <property type="project" value="UniProtKB-KW"/>
</dbReference>
<dbReference type="SUPFAM" id="SSF48264">
    <property type="entry name" value="Cytochrome P450"/>
    <property type="match status" value="1"/>
</dbReference>
<keyword evidence="4" id="KW-0560">Oxidoreductase</keyword>
<name>A0A6A6DJM8_9PEZI</name>
<comment type="cofactor">
    <cofactor evidence="7">
        <name>heme</name>
        <dbReference type="ChEBI" id="CHEBI:30413"/>
    </cofactor>
</comment>
<dbReference type="EMBL" id="ML994663">
    <property type="protein sequence ID" value="KAF2179691.1"/>
    <property type="molecule type" value="Genomic_DNA"/>
</dbReference>
<evidence type="ECO:0000256" key="1">
    <source>
        <dbReference type="ARBA" id="ARBA00010617"/>
    </source>
</evidence>
<sequence length="467" mass="53218">MSQKYNLPGLWYLDLWPIGPKQLIITDPDLALHYTVIKNLPKHPVVGDFVDPIIGKNNIVSVDGPRWKRLHNMLAPAFAISHVRGLAGLIAEEVMIFRQILHKRAESREAFSMEEASNNLTFDVICKSTFGYSLNAQAKGNPALTHFSDICHAFVIERDSWNPIKRFFASRKRKAAAKKLDSQLDKMVRKRYEVVQRDNLDVSKKRGLSIMDLVLRERIKESRSSAMGSSDALDPEFMEMAITQIKTLLLAGTGTTTDTLCFTYMLLSTHPEVVEKLRDEHDRVFTPGIDATYAMLQESPQKMSELEYTNNVIKETLRFFPVGNTARAGDSNGIITYNGRAYPCNDQMICPVQHAMQQDPKIFPNPKAFDPDRYTRDESPRHAWRPFERGPRACLGQTLATDELKLILLLTVRDFDFKCADLKPNEKPSVPWTDLDLAFGDRAFQEFIFEAKPRDGMKMTVKKSNRT</sequence>
<keyword evidence="2 7" id="KW-0349">Heme</keyword>
<evidence type="ECO:0000313" key="9">
    <source>
        <dbReference type="Proteomes" id="UP000800200"/>
    </source>
</evidence>
<dbReference type="OrthoDB" id="10029320at2759"/>
<evidence type="ECO:0000256" key="6">
    <source>
        <dbReference type="ARBA" id="ARBA00023033"/>
    </source>
</evidence>
<dbReference type="Gene3D" id="1.10.630.10">
    <property type="entry name" value="Cytochrome P450"/>
    <property type="match status" value="1"/>
</dbReference>
<keyword evidence="5 7" id="KW-0408">Iron</keyword>
<evidence type="ECO:0000256" key="5">
    <source>
        <dbReference type="ARBA" id="ARBA00023004"/>
    </source>
</evidence>
<dbReference type="Pfam" id="PF00067">
    <property type="entry name" value="p450"/>
    <property type="match status" value="1"/>
</dbReference>
<dbReference type="GO" id="GO:0005506">
    <property type="term" value="F:iron ion binding"/>
    <property type="evidence" value="ECO:0007669"/>
    <property type="project" value="InterPro"/>
</dbReference>
<dbReference type="Proteomes" id="UP000800200">
    <property type="component" value="Unassembled WGS sequence"/>
</dbReference>
<gene>
    <name evidence="8" type="ORF">K469DRAFT_716051</name>
</gene>
<dbReference type="InterPro" id="IPR002401">
    <property type="entry name" value="Cyt_P450_E_grp-I"/>
</dbReference>
<dbReference type="GO" id="GO:0020037">
    <property type="term" value="F:heme binding"/>
    <property type="evidence" value="ECO:0007669"/>
    <property type="project" value="InterPro"/>
</dbReference>
<evidence type="ECO:0000256" key="3">
    <source>
        <dbReference type="ARBA" id="ARBA00022723"/>
    </source>
</evidence>
<keyword evidence="3 7" id="KW-0479">Metal-binding</keyword>
<dbReference type="AlphaFoldDB" id="A0A6A6DJM8"/>
<proteinExistence type="inferred from homology"/>
<organism evidence="8 9">
    <name type="scientific">Zopfia rhizophila CBS 207.26</name>
    <dbReference type="NCBI Taxonomy" id="1314779"/>
    <lineage>
        <taxon>Eukaryota</taxon>
        <taxon>Fungi</taxon>
        <taxon>Dikarya</taxon>
        <taxon>Ascomycota</taxon>
        <taxon>Pezizomycotina</taxon>
        <taxon>Dothideomycetes</taxon>
        <taxon>Dothideomycetes incertae sedis</taxon>
        <taxon>Zopfiaceae</taxon>
        <taxon>Zopfia</taxon>
    </lineage>
</organism>
<dbReference type="GO" id="GO:0016705">
    <property type="term" value="F:oxidoreductase activity, acting on paired donors, with incorporation or reduction of molecular oxygen"/>
    <property type="evidence" value="ECO:0007669"/>
    <property type="project" value="InterPro"/>
</dbReference>
<keyword evidence="9" id="KW-1185">Reference proteome</keyword>
<dbReference type="InterPro" id="IPR036396">
    <property type="entry name" value="Cyt_P450_sf"/>
</dbReference>
<dbReference type="CDD" id="cd11051">
    <property type="entry name" value="CYP59-like"/>
    <property type="match status" value="1"/>
</dbReference>
<dbReference type="PANTHER" id="PTHR24291">
    <property type="entry name" value="CYTOCHROME P450 FAMILY 4"/>
    <property type="match status" value="1"/>
</dbReference>
<dbReference type="PRINTS" id="PR00463">
    <property type="entry name" value="EP450I"/>
</dbReference>
<evidence type="ECO:0000313" key="8">
    <source>
        <dbReference type="EMBL" id="KAF2179691.1"/>
    </source>
</evidence>
<dbReference type="PANTHER" id="PTHR24291:SF50">
    <property type="entry name" value="BIFUNCTIONAL ALBAFLAVENONE MONOOXYGENASE_TERPENE SYNTHASE"/>
    <property type="match status" value="1"/>
</dbReference>
<dbReference type="InterPro" id="IPR001128">
    <property type="entry name" value="Cyt_P450"/>
</dbReference>
<protein>
    <submittedName>
        <fullName evidence="8">Cytochrome P450</fullName>
    </submittedName>
</protein>
<dbReference type="InterPro" id="IPR050196">
    <property type="entry name" value="Cytochrome_P450_Monoox"/>
</dbReference>
<dbReference type="PRINTS" id="PR00385">
    <property type="entry name" value="P450"/>
</dbReference>
<keyword evidence="6" id="KW-0503">Monooxygenase</keyword>
<evidence type="ECO:0000256" key="4">
    <source>
        <dbReference type="ARBA" id="ARBA00023002"/>
    </source>
</evidence>
<reference evidence="8" key="1">
    <citation type="journal article" date="2020" name="Stud. Mycol.">
        <title>101 Dothideomycetes genomes: a test case for predicting lifestyles and emergence of pathogens.</title>
        <authorList>
            <person name="Haridas S."/>
            <person name="Albert R."/>
            <person name="Binder M."/>
            <person name="Bloem J."/>
            <person name="Labutti K."/>
            <person name="Salamov A."/>
            <person name="Andreopoulos B."/>
            <person name="Baker S."/>
            <person name="Barry K."/>
            <person name="Bills G."/>
            <person name="Bluhm B."/>
            <person name="Cannon C."/>
            <person name="Castanera R."/>
            <person name="Culley D."/>
            <person name="Daum C."/>
            <person name="Ezra D."/>
            <person name="Gonzalez J."/>
            <person name="Henrissat B."/>
            <person name="Kuo A."/>
            <person name="Liang C."/>
            <person name="Lipzen A."/>
            <person name="Lutzoni F."/>
            <person name="Magnuson J."/>
            <person name="Mondo S."/>
            <person name="Nolan M."/>
            <person name="Ohm R."/>
            <person name="Pangilinan J."/>
            <person name="Park H.-J."/>
            <person name="Ramirez L."/>
            <person name="Alfaro M."/>
            <person name="Sun H."/>
            <person name="Tritt A."/>
            <person name="Yoshinaga Y."/>
            <person name="Zwiers L.-H."/>
            <person name="Turgeon B."/>
            <person name="Goodwin S."/>
            <person name="Spatafora J."/>
            <person name="Crous P."/>
            <person name="Grigoriev I."/>
        </authorList>
    </citation>
    <scope>NUCLEOTIDE SEQUENCE</scope>
    <source>
        <strain evidence="8">CBS 207.26</strain>
    </source>
</reference>
<evidence type="ECO:0000256" key="2">
    <source>
        <dbReference type="ARBA" id="ARBA00022617"/>
    </source>
</evidence>
<accession>A0A6A6DJM8</accession>
<evidence type="ECO:0000256" key="7">
    <source>
        <dbReference type="PIRSR" id="PIRSR602401-1"/>
    </source>
</evidence>
<comment type="similarity">
    <text evidence="1">Belongs to the cytochrome P450 family.</text>
</comment>
<feature type="binding site" description="axial binding residue" evidence="7">
    <location>
        <position position="394"/>
    </location>
    <ligand>
        <name>heme</name>
        <dbReference type="ChEBI" id="CHEBI:30413"/>
    </ligand>
    <ligandPart>
        <name>Fe</name>
        <dbReference type="ChEBI" id="CHEBI:18248"/>
    </ligandPart>
</feature>